<feature type="region of interest" description="Disordered" evidence="1">
    <location>
        <begin position="292"/>
        <end position="316"/>
    </location>
</feature>
<feature type="compositionally biased region" description="Acidic residues" evidence="1">
    <location>
        <begin position="292"/>
        <end position="302"/>
    </location>
</feature>
<dbReference type="AlphaFoldDB" id="A0A6C0C0H5"/>
<protein>
    <submittedName>
        <fullName evidence="2">Uncharacterized protein</fullName>
    </submittedName>
</protein>
<evidence type="ECO:0000256" key="1">
    <source>
        <dbReference type="SAM" id="MobiDB-lite"/>
    </source>
</evidence>
<name>A0A6C0C0H5_9ZZZZ</name>
<dbReference type="EMBL" id="MN739304">
    <property type="protein sequence ID" value="QHS97802.1"/>
    <property type="molecule type" value="Genomic_DNA"/>
</dbReference>
<accession>A0A6C0C0H5</accession>
<organism evidence="2">
    <name type="scientific">viral metagenome</name>
    <dbReference type="NCBI Taxonomy" id="1070528"/>
    <lineage>
        <taxon>unclassified sequences</taxon>
        <taxon>metagenomes</taxon>
        <taxon>organismal metagenomes</taxon>
    </lineage>
</organism>
<sequence>MRKPDPDSRVLLNIAHAQRCPIRVEGAAVRILGVFPNTENLRAHATRFFGSEIDLIAIPLRKWAAMLRHSKDDKNELQHLENLHKAYKTREISHEEEFRSNVQLQRAGAVNLSSDHLDSATNEKELDQSLSCLTEAPPVSREAEIRLQTVAIISILPDVEERNTSAQEPGLLVWGAYDSEDSARDHIKSELATLARDVHLDIVTMYEWLPLTNIDLRHIREEFRDESLTDIVQSRKDETLHVDQYKALCGQRGQEPNVLEISGAPGEHPEGDLELPLPLEKQTCIPNLVIDDDVNPVGDEDNSNFKESLEEPPTCL</sequence>
<evidence type="ECO:0000313" key="2">
    <source>
        <dbReference type="EMBL" id="QHS97802.1"/>
    </source>
</evidence>
<reference evidence="2" key="1">
    <citation type="journal article" date="2020" name="Nature">
        <title>Giant virus diversity and host interactions through global metagenomics.</title>
        <authorList>
            <person name="Schulz F."/>
            <person name="Roux S."/>
            <person name="Paez-Espino D."/>
            <person name="Jungbluth S."/>
            <person name="Walsh D.A."/>
            <person name="Denef V.J."/>
            <person name="McMahon K.D."/>
            <person name="Konstantinidis K.T."/>
            <person name="Eloe-Fadrosh E.A."/>
            <person name="Kyrpides N.C."/>
            <person name="Woyke T."/>
        </authorList>
    </citation>
    <scope>NUCLEOTIDE SEQUENCE</scope>
    <source>
        <strain evidence="2">GVMAG-M-3300020182-33</strain>
    </source>
</reference>
<proteinExistence type="predicted"/>